<organism evidence="1 2">
    <name type="scientific">Meloidogyne enterolobii</name>
    <name type="common">Root-knot nematode worm</name>
    <name type="synonym">Meloidogyne mayaguensis</name>
    <dbReference type="NCBI Taxonomy" id="390850"/>
    <lineage>
        <taxon>Eukaryota</taxon>
        <taxon>Metazoa</taxon>
        <taxon>Ecdysozoa</taxon>
        <taxon>Nematoda</taxon>
        <taxon>Chromadorea</taxon>
        <taxon>Rhabditida</taxon>
        <taxon>Tylenchina</taxon>
        <taxon>Tylenchomorpha</taxon>
        <taxon>Tylenchoidea</taxon>
        <taxon>Meloidogynidae</taxon>
        <taxon>Meloidogyninae</taxon>
        <taxon>Meloidogyne</taxon>
    </lineage>
</organism>
<gene>
    <name evidence="1" type="ORF">MENTE1834_LOCUS46501</name>
</gene>
<comment type="caution">
    <text evidence="1">The sequence shown here is derived from an EMBL/GenBank/DDBJ whole genome shotgun (WGS) entry which is preliminary data.</text>
</comment>
<evidence type="ECO:0000313" key="2">
    <source>
        <dbReference type="Proteomes" id="UP001497535"/>
    </source>
</evidence>
<evidence type="ECO:0000313" key="1">
    <source>
        <dbReference type="EMBL" id="CAK5119421.1"/>
    </source>
</evidence>
<dbReference type="Proteomes" id="UP001497535">
    <property type="component" value="Unassembled WGS sequence"/>
</dbReference>
<dbReference type="EMBL" id="CAVMJV010000169">
    <property type="protein sequence ID" value="CAK5119421.1"/>
    <property type="molecule type" value="Genomic_DNA"/>
</dbReference>
<name>A0ACB1B5Y1_MELEN</name>
<keyword evidence="2" id="KW-1185">Reference proteome</keyword>
<protein>
    <submittedName>
        <fullName evidence="1">Uncharacterized protein</fullName>
    </submittedName>
</protein>
<proteinExistence type="predicted"/>
<accession>A0ACB1B5Y1</accession>
<sequence length="104" mass="11839">MEKMFTEGAIRVMMCTATLAWGVNLPAYAVIIRGTEIFDPQKGIFTDIGILDVQQIFGRAGRPQYEDMGKTIIVFDLILGELKFELFTKLLGKIYWTRVGIEQF</sequence>
<reference evidence="1" key="1">
    <citation type="submission" date="2023-11" db="EMBL/GenBank/DDBJ databases">
        <authorList>
            <person name="Poullet M."/>
        </authorList>
    </citation>
    <scope>NUCLEOTIDE SEQUENCE</scope>
    <source>
        <strain evidence="1">E1834</strain>
    </source>
</reference>